<name>A0ABN0AGC7_CORAM</name>
<evidence type="ECO:0000313" key="1">
    <source>
        <dbReference type="EMBL" id="EFG81939.1"/>
    </source>
</evidence>
<evidence type="ECO:0000313" key="2">
    <source>
        <dbReference type="Proteomes" id="UP000006015"/>
    </source>
</evidence>
<gene>
    <name evidence="1" type="ORF">HMPREF0281_00644</name>
</gene>
<sequence length="71" mass="8398">MESLKRARNDCAAEDMKSFNPVLIVGHRKRIRDIAIIFYQRKMRVNDVQVRVEDRLGHAILFRRSDFLKPG</sequence>
<dbReference type="EMBL" id="ADNS01000004">
    <property type="protein sequence ID" value="EFG81939.1"/>
    <property type="molecule type" value="Genomic_DNA"/>
</dbReference>
<protein>
    <submittedName>
        <fullName evidence="1">Uncharacterized protein</fullName>
    </submittedName>
</protein>
<keyword evidence="2" id="KW-1185">Reference proteome</keyword>
<comment type="caution">
    <text evidence="1">The sequence shown here is derived from an EMBL/GenBank/DDBJ whole genome shotgun (WGS) entry which is preliminary data.</text>
</comment>
<accession>A0ABN0AGC7</accession>
<dbReference type="Proteomes" id="UP000006015">
    <property type="component" value="Unassembled WGS sequence"/>
</dbReference>
<organism evidence="1 2">
    <name type="scientific">Corynebacterium ammoniagenes DSM 20306</name>
    <dbReference type="NCBI Taxonomy" id="649754"/>
    <lineage>
        <taxon>Bacteria</taxon>
        <taxon>Bacillati</taxon>
        <taxon>Actinomycetota</taxon>
        <taxon>Actinomycetes</taxon>
        <taxon>Mycobacteriales</taxon>
        <taxon>Corynebacteriaceae</taxon>
        <taxon>Corynebacterium</taxon>
    </lineage>
</organism>
<proteinExistence type="predicted"/>
<reference evidence="1 2" key="1">
    <citation type="submission" date="2010-04" db="EMBL/GenBank/DDBJ databases">
        <authorList>
            <person name="Weinstock G."/>
            <person name="Sodergren E."/>
            <person name="Clifton S."/>
            <person name="Fulton L."/>
            <person name="Fulton B."/>
            <person name="Courtney L."/>
            <person name="Fronick C."/>
            <person name="Harrison M."/>
            <person name="Strong C."/>
            <person name="Farmer C."/>
            <person name="Delahaunty K."/>
            <person name="Markovic C."/>
            <person name="Hall O."/>
            <person name="Minx P."/>
            <person name="Tomlinson C."/>
            <person name="Mitreva M."/>
            <person name="Hou S."/>
            <person name="Wollam A."/>
            <person name="Pepin K.H."/>
            <person name="Johnson M."/>
            <person name="Bhonagiri V."/>
            <person name="Zhang X."/>
            <person name="Suruliraj S."/>
            <person name="Warren W."/>
            <person name="Chinwalla A."/>
            <person name="Mardis E.R."/>
            <person name="Wilson R.K."/>
        </authorList>
    </citation>
    <scope>NUCLEOTIDE SEQUENCE [LARGE SCALE GENOMIC DNA]</scope>
    <source>
        <strain evidence="1 2">DSM 20306</strain>
    </source>
</reference>